<name>A0A9N7ZD75_PLEPL</name>
<feature type="non-terminal residue" evidence="2">
    <location>
        <position position="190"/>
    </location>
</feature>
<dbReference type="EMBL" id="CADEAL010004347">
    <property type="protein sequence ID" value="CAB1457529.1"/>
    <property type="molecule type" value="Genomic_DNA"/>
</dbReference>
<evidence type="ECO:0000313" key="3">
    <source>
        <dbReference type="Proteomes" id="UP001153269"/>
    </source>
</evidence>
<dbReference type="Proteomes" id="UP001153269">
    <property type="component" value="Unassembled WGS sequence"/>
</dbReference>
<sequence length="190" mass="20500">MAAVMHRLLRQTQAEPPIQRPAALYPPPTHTSKLSSLFVVVQRQMAPEPPSHSHLLRDKLAASELVGITPVQMKNETEETAFTASWDPSTQCHMGLLGVRGLLSLDVASRQKLSRSGIAGAHPLGQGGTWECVQVVCVGSPAFMLPGPSVSLQPTLIKQSIVHLFRNLSRNPRSRGSATRPERTASCSVA</sequence>
<protein>
    <submittedName>
        <fullName evidence="2">Uncharacterized protein</fullName>
    </submittedName>
</protein>
<evidence type="ECO:0000313" key="2">
    <source>
        <dbReference type="EMBL" id="CAB1457529.1"/>
    </source>
</evidence>
<dbReference type="AlphaFoldDB" id="A0A9N7ZD75"/>
<gene>
    <name evidence="2" type="ORF">PLEPLA_LOCUS45353</name>
</gene>
<proteinExistence type="predicted"/>
<feature type="non-terminal residue" evidence="2">
    <location>
        <position position="1"/>
    </location>
</feature>
<comment type="caution">
    <text evidence="2">The sequence shown here is derived from an EMBL/GenBank/DDBJ whole genome shotgun (WGS) entry which is preliminary data.</text>
</comment>
<evidence type="ECO:0000256" key="1">
    <source>
        <dbReference type="SAM" id="MobiDB-lite"/>
    </source>
</evidence>
<reference evidence="2" key="1">
    <citation type="submission" date="2020-03" db="EMBL/GenBank/DDBJ databases">
        <authorList>
            <person name="Weist P."/>
        </authorList>
    </citation>
    <scope>NUCLEOTIDE SEQUENCE</scope>
</reference>
<feature type="region of interest" description="Disordered" evidence="1">
    <location>
        <begin position="171"/>
        <end position="190"/>
    </location>
</feature>
<organism evidence="2 3">
    <name type="scientific">Pleuronectes platessa</name>
    <name type="common">European plaice</name>
    <dbReference type="NCBI Taxonomy" id="8262"/>
    <lineage>
        <taxon>Eukaryota</taxon>
        <taxon>Metazoa</taxon>
        <taxon>Chordata</taxon>
        <taxon>Craniata</taxon>
        <taxon>Vertebrata</taxon>
        <taxon>Euteleostomi</taxon>
        <taxon>Actinopterygii</taxon>
        <taxon>Neopterygii</taxon>
        <taxon>Teleostei</taxon>
        <taxon>Neoteleostei</taxon>
        <taxon>Acanthomorphata</taxon>
        <taxon>Carangaria</taxon>
        <taxon>Pleuronectiformes</taxon>
        <taxon>Pleuronectoidei</taxon>
        <taxon>Pleuronectidae</taxon>
        <taxon>Pleuronectes</taxon>
    </lineage>
</organism>
<accession>A0A9N7ZD75</accession>
<keyword evidence="3" id="KW-1185">Reference proteome</keyword>